<sequence length="366" mass="41503">MIIIGAGGHGLSLAYHLKEKGISEVTIIESHRVGYGSSGRNASRYRYHFYNKDNVRFALDGINYLKRIKNKLKYNPFIYTTGYLWLLDERNKELFKSLDSMWKSFGIGGKFMDCSNFGFLKREGECYFAPQDGAFHHDYILYSLFEEIKDSYNILYDQVDRIQISSGKVKGVRLSSGKFIQGDVIVTAGAWSGKLLQNAGINVPIEPEKREIFITEDLKFRVKPLVIDLSSGVYFSHTLKGEIIGGIDLEYPRGFSDFSISLSSLLKFRMYVANLVKGAEGIGILRGWSGYYEMTPDHSHIMGYSENWPEGLYIDSGYSGHGMMFSPYSGKIMADLVADNRKSEFIDIFSPSRFESGKTIDEKMVI</sequence>
<dbReference type="EMBL" id="JFZT01000047">
    <property type="protein sequence ID" value="EZQ03806.1"/>
    <property type="molecule type" value="Genomic_DNA"/>
</dbReference>
<dbReference type="Proteomes" id="UP000024332">
    <property type="component" value="Unassembled WGS sequence"/>
</dbReference>
<dbReference type="InterPro" id="IPR006076">
    <property type="entry name" value="FAD-dep_OxRdtase"/>
</dbReference>
<dbReference type="OrthoDB" id="168391at2157"/>
<dbReference type="Pfam" id="PF01266">
    <property type="entry name" value="DAO"/>
    <property type="match status" value="1"/>
</dbReference>
<dbReference type="InterPro" id="IPR036188">
    <property type="entry name" value="FAD/NAD-bd_sf"/>
</dbReference>
<dbReference type="Gene3D" id="3.50.50.60">
    <property type="entry name" value="FAD/NAD(P)-binding domain"/>
    <property type="match status" value="1"/>
</dbReference>
<dbReference type="GO" id="GO:0016491">
    <property type="term" value="F:oxidoreductase activity"/>
    <property type="evidence" value="ECO:0007669"/>
    <property type="project" value="UniProtKB-KW"/>
</dbReference>
<dbReference type="PANTHER" id="PTHR13847">
    <property type="entry name" value="SARCOSINE DEHYDROGENASE-RELATED"/>
    <property type="match status" value="1"/>
</dbReference>
<dbReference type="STRING" id="1160895.CM19_08765"/>
<dbReference type="PANTHER" id="PTHR13847:SF287">
    <property type="entry name" value="FAD-DEPENDENT OXIDOREDUCTASE DOMAIN-CONTAINING PROTEIN 1"/>
    <property type="match status" value="1"/>
</dbReference>
<dbReference type="GO" id="GO:0005737">
    <property type="term" value="C:cytoplasm"/>
    <property type="evidence" value="ECO:0007669"/>
    <property type="project" value="TreeGrafter"/>
</dbReference>
<evidence type="ECO:0000259" key="2">
    <source>
        <dbReference type="Pfam" id="PF01266"/>
    </source>
</evidence>
<keyword evidence="4" id="KW-1185">Reference proteome</keyword>
<keyword evidence="1" id="KW-0560">Oxidoreductase</keyword>
<comment type="caution">
    <text evidence="3">The sequence shown here is derived from an EMBL/GenBank/DDBJ whole genome shotgun (WGS) entry which is preliminary data.</text>
</comment>
<evidence type="ECO:0000313" key="3">
    <source>
        <dbReference type="EMBL" id="EZQ03806.1"/>
    </source>
</evidence>
<evidence type="ECO:0000313" key="4">
    <source>
        <dbReference type="Proteomes" id="UP000024332"/>
    </source>
</evidence>
<reference evidence="3 4" key="1">
    <citation type="submission" date="2014-03" db="EMBL/GenBank/DDBJ databases">
        <title>Draft genome sequence of the novel thermoacidophilic archaea Acidianus copahuensis ALE1 strain, isolated from Copahue volcanic area in Neuquen Argentina.</title>
        <authorList>
            <person name="Urbieta M.S."/>
            <person name="Rascovan N."/>
            <person name="Castro C."/>
            <person name="Revale S."/>
            <person name="Giaveno M.A."/>
            <person name="Vazquez M.P."/>
            <person name="Donati E.R."/>
        </authorList>
    </citation>
    <scope>NUCLEOTIDE SEQUENCE [LARGE SCALE GENOMIC DNA]</scope>
    <source>
        <strain evidence="3 4">ALE1</strain>
    </source>
</reference>
<dbReference type="AlphaFoldDB" id="A0A031LM97"/>
<protein>
    <submittedName>
        <fullName evidence="3">FAD-dependent oxidoreductase</fullName>
    </submittedName>
</protein>
<dbReference type="RefSeq" id="WP_048099988.1">
    <property type="nucleotide sequence ID" value="NZ_JFZT01000047.1"/>
</dbReference>
<feature type="domain" description="FAD dependent oxidoreductase" evidence="2">
    <location>
        <begin position="2"/>
        <end position="336"/>
    </location>
</feature>
<proteinExistence type="predicted"/>
<accession>A0A031LM97</accession>
<dbReference type="SUPFAM" id="SSF51905">
    <property type="entry name" value="FAD/NAD(P)-binding domain"/>
    <property type="match status" value="1"/>
</dbReference>
<gene>
    <name evidence="3" type="ORF">CM19_08765</name>
</gene>
<dbReference type="Gene3D" id="3.30.9.10">
    <property type="entry name" value="D-Amino Acid Oxidase, subunit A, domain 2"/>
    <property type="match status" value="1"/>
</dbReference>
<name>A0A031LM97_9CREN</name>
<organism evidence="3 4">
    <name type="scientific">Candidatus Acidianus copahuensis</name>
    <dbReference type="NCBI Taxonomy" id="1160895"/>
    <lineage>
        <taxon>Archaea</taxon>
        <taxon>Thermoproteota</taxon>
        <taxon>Thermoprotei</taxon>
        <taxon>Sulfolobales</taxon>
        <taxon>Sulfolobaceae</taxon>
        <taxon>Acidianus</taxon>
    </lineage>
</organism>
<evidence type="ECO:0000256" key="1">
    <source>
        <dbReference type="ARBA" id="ARBA00023002"/>
    </source>
</evidence>